<gene>
    <name evidence="2" type="ORF">PENTCL1PPCAC_2747</name>
</gene>
<comment type="caution">
    <text evidence="2">The sequence shown here is derived from an EMBL/GenBank/DDBJ whole genome shotgun (WGS) entry which is preliminary data.</text>
</comment>
<dbReference type="Proteomes" id="UP001432027">
    <property type="component" value="Unassembled WGS sequence"/>
</dbReference>
<dbReference type="AlphaFoldDB" id="A0AAV5SD00"/>
<dbReference type="PANTHER" id="PTHR46448:SF1">
    <property type="entry name" value="PROTEIN KINASE DOMAIN-CONTAINING PROTEIN"/>
    <property type="match status" value="1"/>
</dbReference>
<dbReference type="EMBL" id="BTSX01000001">
    <property type="protein sequence ID" value="GMS80572.1"/>
    <property type="molecule type" value="Genomic_DNA"/>
</dbReference>
<keyword evidence="3" id="KW-1185">Reference proteome</keyword>
<accession>A0AAV5SD00</accession>
<proteinExistence type="predicted"/>
<evidence type="ECO:0000313" key="2">
    <source>
        <dbReference type="EMBL" id="GMS80572.1"/>
    </source>
</evidence>
<name>A0AAV5SD00_9BILA</name>
<evidence type="ECO:0000256" key="1">
    <source>
        <dbReference type="SAM" id="Phobius"/>
    </source>
</evidence>
<evidence type="ECO:0000313" key="3">
    <source>
        <dbReference type="Proteomes" id="UP001432027"/>
    </source>
</evidence>
<organism evidence="2 3">
    <name type="scientific">Pristionchus entomophagus</name>
    <dbReference type="NCBI Taxonomy" id="358040"/>
    <lineage>
        <taxon>Eukaryota</taxon>
        <taxon>Metazoa</taxon>
        <taxon>Ecdysozoa</taxon>
        <taxon>Nematoda</taxon>
        <taxon>Chromadorea</taxon>
        <taxon>Rhabditida</taxon>
        <taxon>Rhabditina</taxon>
        <taxon>Diplogasteromorpha</taxon>
        <taxon>Diplogasteroidea</taxon>
        <taxon>Neodiplogasteridae</taxon>
        <taxon>Pristionchus</taxon>
    </lineage>
</organism>
<dbReference type="InterPro" id="IPR042983">
    <property type="entry name" value="PKDCC"/>
</dbReference>
<reference evidence="2" key="1">
    <citation type="submission" date="2023-10" db="EMBL/GenBank/DDBJ databases">
        <title>Genome assembly of Pristionchus species.</title>
        <authorList>
            <person name="Yoshida K."/>
            <person name="Sommer R.J."/>
        </authorList>
    </citation>
    <scope>NUCLEOTIDE SEQUENCE</scope>
    <source>
        <strain evidence="2">RS0144</strain>
    </source>
</reference>
<keyword evidence="1" id="KW-0812">Transmembrane</keyword>
<dbReference type="GO" id="GO:0004715">
    <property type="term" value="F:non-membrane spanning protein tyrosine kinase activity"/>
    <property type="evidence" value="ECO:0007669"/>
    <property type="project" value="InterPro"/>
</dbReference>
<feature type="transmembrane region" description="Helical" evidence="1">
    <location>
        <begin position="12"/>
        <end position="34"/>
    </location>
</feature>
<keyword evidence="1" id="KW-1133">Transmembrane helix</keyword>
<dbReference type="PANTHER" id="PTHR46448">
    <property type="entry name" value="PROTEIN KINASE DOMAIN-CONTAINING PROTEIN"/>
    <property type="match status" value="1"/>
</dbReference>
<protein>
    <submittedName>
        <fullName evidence="2">Uncharacterized protein</fullName>
    </submittedName>
</protein>
<sequence length="298" mass="34277">MVSPMVRFVSHTMFGCVLLVGFILVQVSLLRLLIFDGFKEATSPLPNLHRIDRVMRRGNELLIEKYENRSRDPMELRWCKKIGEGWTKVVYECEGVAVKVPNTVGKNLRDCLEKEMDTSLKFRSEVCKRHLIESLIKDTITMTTFDGDPMVPELIAYHFPADSSTAERFQVSTPLGTPIDTISLLSMDWVDRMKLVQNITHFMQRNADRHFADLRRQQFVMINSLPHLIDFGDINFTANRTASSIHHAARLYDDFIDHFVHVGAPGGIDREILALAKLVNRHELTLDHIDEFIEKVVK</sequence>
<keyword evidence="1" id="KW-0472">Membrane</keyword>